<dbReference type="Proteomes" id="UP001153269">
    <property type="component" value="Unassembled WGS sequence"/>
</dbReference>
<evidence type="ECO:0000313" key="2">
    <source>
        <dbReference type="EMBL" id="CAB1459014.1"/>
    </source>
</evidence>
<gene>
    <name evidence="2" type="ORF">PLEPLA_LOCUS46850</name>
</gene>
<feature type="compositionally biased region" description="Basic and acidic residues" evidence="1">
    <location>
        <begin position="18"/>
        <end position="30"/>
    </location>
</feature>
<reference evidence="2" key="1">
    <citation type="submission" date="2020-03" db="EMBL/GenBank/DDBJ databases">
        <authorList>
            <person name="Weist P."/>
        </authorList>
    </citation>
    <scope>NUCLEOTIDE SEQUENCE</scope>
</reference>
<organism evidence="2 3">
    <name type="scientific">Pleuronectes platessa</name>
    <name type="common">European plaice</name>
    <dbReference type="NCBI Taxonomy" id="8262"/>
    <lineage>
        <taxon>Eukaryota</taxon>
        <taxon>Metazoa</taxon>
        <taxon>Chordata</taxon>
        <taxon>Craniata</taxon>
        <taxon>Vertebrata</taxon>
        <taxon>Euteleostomi</taxon>
        <taxon>Actinopterygii</taxon>
        <taxon>Neopterygii</taxon>
        <taxon>Teleostei</taxon>
        <taxon>Neoteleostei</taxon>
        <taxon>Acanthomorphata</taxon>
        <taxon>Carangaria</taxon>
        <taxon>Pleuronectiformes</taxon>
        <taxon>Pleuronectoidei</taxon>
        <taxon>Pleuronectidae</taxon>
        <taxon>Pleuronectes</taxon>
    </lineage>
</organism>
<proteinExistence type="predicted"/>
<comment type="caution">
    <text evidence="2">The sequence shown here is derived from an EMBL/GenBank/DDBJ whole genome shotgun (WGS) entry which is preliminary data.</text>
</comment>
<accession>A0A9N7ZEK2</accession>
<dbReference type="EMBL" id="CADEAL010004413">
    <property type="protein sequence ID" value="CAB1459014.1"/>
    <property type="molecule type" value="Genomic_DNA"/>
</dbReference>
<feature type="region of interest" description="Disordered" evidence="1">
    <location>
        <begin position="9"/>
        <end position="36"/>
    </location>
</feature>
<dbReference type="AlphaFoldDB" id="A0A9N7ZEK2"/>
<keyword evidence="3" id="KW-1185">Reference proteome</keyword>
<protein>
    <submittedName>
        <fullName evidence="2">Uncharacterized protein</fullName>
    </submittedName>
</protein>
<name>A0A9N7ZEK2_PLEPL</name>
<evidence type="ECO:0000313" key="3">
    <source>
        <dbReference type="Proteomes" id="UP001153269"/>
    </source>
</evidence>
<evidence type="ECO:0000256" key="1">
    <source>
        <dbReference type="SAM" id="MobiDB-lite"/>
    </source>
</evidence>
<sequence length="289" mass="31446">MGPSNVIYASHPLVSGRNADRESAEQETTARSKHPAPTALEIISHTLSNPTEVLPTLCWSRPPVPAPGQEGCPGQEATCWATAVRVQMDLFLSCPRTIRILTASESKTGVLLCEESGMSPDPSQSFLSQCERVEQHGSGCKDYRNPAVSQLHPWHPGPSGTGTGKRTHVSSCETGTEKMNSAEHSPALVRRAAWTDDGALNWDWEEAGDFPVHVKSCPSWQQRPPGPGSHQRCQIKSITISWKLFNNPKPSVRETKLGPQHGLARNAAIHREGEAGALAKPFMAREKDL</sequence>